<accession>A0A1Y1ZLM1</accession>
<protein>
    <submittedName>
        <fullName evidence="2">Heterokaryon incompatibility protein-domain-containing protein</fullName>
    </submittedName>
</protein>
<dbReference type="InterPro" id="IPR052895">
    <property type="entry name" value="HetReg/Transcr_Mod"/>
</dbReference>
<dbReference type="Proteomes" id="UP000193144">
    <property type="component" value="Unassembled WGS sequence"/>
</dbReference>
<proteinExistence type="predicted"/>
<dbReference type="EMBL" id="MCFA01000064">
    <property type="protein sequence ID" value="ORY11126.1"/>
    <property type="molecule type" value="Genomic_DNA"/>
</dbReference>
<name>A0A1Y1ZLM1_9PLEO</name>
<dbReference type="PANTHER" id="PTHR24148:SF73">
    <property type="entry name" value="HET DOMAIN PROTEIN (AFU_ORTHOLOGUE AFUA_8G01020)"/>
    <property type="match status" value="1"/>
</dbReference>
<sequence>MNPMNQESTYSYRPLRSPRSIRLVNILGIEEENIFCEVVEQDIDSGPPYVALSYVWGDPTIKHTIAVSGQSLGITESLHSALKDINGFLETHKDTPVATRDVFSAHEQLIWVDQICINQKDDVEKNVQVPLMTEIYSRAAFVASYIGAETDDTLLGVALLQILIEFYNKNKAILDGQSVFLHDYRLEELGLPSSEDPCWNALRSILHRPWSSRTWIVQEFVVNPINYIICGRTRLMKWEILFHLVMLASKRSLPTECILDSGEQDVSLLIEQERANGRIHALSQLRRFYRTEEGLNKSLCQLLRICHSHQSANPKDKIYACLNLARDRETLAIQEDYSPSTTVEDVYIKTATKILSHSQDLDLLSSNSPQKRLTLPSWVPDWTQYETGQGALLHHTALLRQRLYCASADLPSQVWFDEHSTILFTRGVVIDRLALMIATPTENLRSNSVPSAQEILYLQIVLESAMNNADNKVYKDAAKMKEAIWRTLIANVTHENQEATSVYEQHFDAFMAQSEQRSAGSAADTEPVNLVTLRMAHQFEQAMGSRSSGRDIGVTENGYMCLVPNGVQLYDVVTILRGGRVPFILRAEESGGYKLLGDAYVHGLMKGEALEFSDLSEEICLV</sequence>
<dbReference type="STRING" id="1231657.A0A1Y1ZLM1"/>
<dbReference type="InterPro" id="IPR010730">
    <property type="entry name" value="HET"/>
</dbReference>
<evidence type="ECO:0000259" key="1">
    <source>
        <dbReference type="Pfam" id="PF06985"/>
    </source>
</evidence>
<gene>
    <name evidence="2" type="ORF">BCR34DRAFT_614792</name>
</gene>
<dbReference type="OrthoDB" id="2157530at2759"/>
<feature type="domain" description="Heterokaryon incompatibility" evidence="1">
    <location>
        <begin position="49"/>
        <end position="219"/>
    </location>
</feature>
<keyword evidence="3" id="KW-1185">Reference proteome</keyword>
<dbReference type="AlphaFoldDB" id="A0A1Y1ZLM1"/>
<reference evidence="2 3" key="1">
    <citation type="submission" date="2016-07" db="EMBL/GenBank/DDBJ databases">
        <title>Pervasive Adenine N6-methylation of Active Genes in Fungi.</title>
        <authorList>
            <consortium name="DOE Joint Genome Institute"/>
            <person name="Mondo S.J."/>
            <person name="Dannebaum R.O."/>
            <person name="Kuo R.C."/>
            <person name="Labutti K."/>
            <person name="Haridas S."/>
            <person name="Kuo A."/>
            <person name="Salamov A."/>
            <person name="Ahrendt S.R."/>
            <person name="Lipzen A."/>
            <person name="Sullivan W."/>
            <person name="Andreopoulos W.B."/>
            <person name="Clum A."/>
            <person name="Lindquist E."/>
            <person name="Daum C."/>
            <person name="Ramamoorthy G.K."/>
            <person name="Gryganskyi A."/>
            <person name="Culley D."/>
            <person name="Magnuson J.K."/>
            <person name="James T.Y."/>
            <person name="O'Malley M.A."/>
            <person name="Stajich J.E."/>
            <person name="Spatafora J.W."/>
            <person name="Visel A."/>
            <person name="Grigoriev I.V."/>
        </authorList>
    </citation>
    <scope>NUCLEOTIDE SEQUENCE [LARGE SCALE GENOMIC DNA]</scope>
    <source>
        <strain evidence="2 3">CBS 115471</strain>
    </source>
</reference>
<dbReference type="Pfam" id="PF06985">
    <property type="entry name" value="HET"/>
    <property type="match status" value="1"/>
</dbReference>
<dbReference type="PANTHER" id="PTHR24148">
    <property type="entry name" value="ANKYRIN REPEAT DOMAIN-CONTAINING PROTEIN 39 HOMOLOG-RELATED"/>
    <property type="match status" value="1"/>
</dbReference>
<organism evidence="2 3">
    <name type="scientific">Clohesyomyces aquaticus</name>
    <dbReference type="NCBI Taxonomy" id="1231657"/>
    <lineage>
        <taxon>Eukaryota</taxon>
        <taxon>Fungi</taxon>
        <taxon>Dikarya</taxon>
        <taxon>Ascomycota</taxon>
        <taxon>Pezizomycotina</taxon>
        <taxon>Dothideomycetes</taxon>
        <taxon>Pleosporomycetidae</taxon>
        <taxon>Pleosporales</taxon>
        <taxon>Lindgomycetaceae</taxon>
        <taxon>Clohesyomyces</taxon>
    </lineage>
</organism>
<comment type="caution">
    <text evidence="2">The sequence shown here is derived from an EMBL/GenBank/DDBJ whole genome shotgun (WGS) entry which is preliminary data.</text>
</comment>
<evidence type="ECO:0000313" key="3">
    <source>
        <dbReference type="Proteomes" id="UP000193144"/>
    </source>
</evidence>
<evidence type="ECO:0000313" key="2">
    <source>
        <dbReference type="EMBL" id="ORY11126.1"/>
    </source>
</evidence>
<dbReference type="Pfam" id="PF26639">
    <property type="entry name" value="Het-6_barrel"/>
    <property type="match status" value="1"/>
</dbReference>